<evidence type="ECO:0000313" key="9">
    <source>
        <dbReference type="EMBL" id="HFT94324.1"/>
    </source>
</evidence>
<dbReference type="GO" id="GO:0003887">
    <property type="term" value="F:DNA-directed DNA polymerase activity"/>
    <property type="evidence" value="ECO:0007669"/>
    <property type="project" value="UniProtKB-KW"/>
</dbReference>
<dbReference type="AlphaFoldDB" id="A0A7C3LYC2"/>
<keyword evidence="5" id="KW-0239">DNA-directed DNA polymerase</keyword>
<protein>
    <recommendedName>
        <fullName evidence="2">DNA-directed DNA polymerase</fullName>
        <ecNumber evidence="2">2.7.7.7</ecNumber>
    </recommendedName>
</protein>
<organism evidence="9">
    <name type="scientific">Leptospirillum ferriphilum</name>
    <dbReference type="NCBI Taxonomy" id="178606"/>
    <lineage>
        <taxon>Bacteria</taxon>
        <taxon>Pseudomonadati</taxon>
        <taxon>Nitrospirota</taxon>
        <taxon>Nitrospiria</taxon>
        <taxon>Nitrospirales</taxon>
        <taxon>Nitrospiraceae</taxon>
        <taxon>Leptospirillum</taxon>
    </lineage>
</organism>
<dbReference type="SUPFAM" id="SSF56672">
    <property type="entry name" value="DNA/RNA polymerases"/>
    <property type="match status" value="1"/>
</dbReference>
<dbReference type="GO" id="GO:0003677">
    <property type="term" value="F:DNA binding"/>
    <property type="evidence" value="ECO:0007669"/>
    <property type="project" value="UniProtKB-KW"/>
</dbReference>
<name>A0A7C3LYC2_9BACT</name>
<dbReference type="EMBL" id="DTMM01000226">
    <property type="protein sequence ID" value="HFT94324.1"/>
    <property type="molecule type" value="Genomic_DNA"/>
</dbReference>
<evidence type="ECO:0000259" key="8">
    <source>
        <dbReference type="Pfam" id="PF00136"/>
    </source>
</evidence>
<evidence type="ECO:0000256" key="7">
    <source>
        <dbReference type="ARBA" id="ARBA00049244"/>
    </source>
</evidence>
<evidence type="ECO:0000256" key="4">
    <source>
        <dbReference type="ARBA" id="ARBA00022695"/>
    </source>
</evidence>
<dbReference type="SUPFAM" id="SSF53098">
    <property type="entry name" value="Ribonuclease H-like"/>
    <property type="match status" value="1"/>
</dbReference>
<keyword evidence="4" id="KW-0548">Nucleotidyltransferase</keyword>
<sequence>MSSNSAFPDIRGWILDALPVDDGMRLWLLSESGQRLPVVFPFSPCLYLSGKPELLQAVPLQLKKSGIGASHRTTEKTDLMSGSSLTVLEICIDSPPVFPAAVAFLLENCRTLAFYNCDIALPQMFFYTTGLFPLAFCGFSLDKTGRIRESACLDSPWDTGYRLPELRTITLSPAEGDGNPRHRPPVSLAVGTSDGVRILDGDNPALLIESLNRRIRKEDPDLILSDWGDDWIFPGLGILSGRTSIPLELSRAPTSGAKKRTAQSWFSYGRVHFRPEPFLLSGRWHVDRRNSFIVREAGLEGLFEQSRITRIPVQEMARTSTGAGITSLQLEHATRRGILIPRHKSEPESFGTALDLLAEDKGGMVFLPPPGFHESVAELDFASMYPSLMVRFNISPETVGCHCCPENRVPGTRHTLCTRRKGFIPEVLQPLLGKRQAYKENLARLPPSLRRDHPDSLRQKALKWLLVVSFGYLGYKNARFGKIEAHECVTAYGREVLLRAKELAENRGYRLLHGIVDSLWLQKEGLNEEDCLRLAQEVGEETGIPLNLEGIYRWIGFFPSRQHPSLSVPNRFLGVFQTGEIKMRGLEARRSDTPPLIRHVQSRMVEILSQARNMEEYRALIPKAREAFEDGWLRLSEGRVPMEELVFRKTLSKPPDGYGRGTLTASVARELSGRGIRIKAGETVRYVITNAQDRDPSRRARAYPLETPDATYDRQKYQDLLRKAAEPLLEPLILPPP</sequence>
<dbReference type="Pfam" id="PF00136">
    <property type="entry name" value="DNA_pol_B"/>
    <property type="match status" value="1"/>
</dbReference>
<gene>
    <name evidence="9" type="ORF">ENX03_10470</name>
</gene>
<dbReference type="GO" id="GO:0006261">
    <property type="term" value="P:DNA-templated DNA replication"/>
    <property type="evidence" value="ECO:0007669"/>
    <property type="project" value="TreeGrafter"/>
</dbReference>
<evidence type="ECO:0000256" key="5">
    <source>
        <dbReference type="ARBA" id="ARBA00022932"/>
    </source>
</evidence>
<comment type="similarity">
    <text evidence="1">Belongs to the DNA polymerase type-B family.</text>
</comment>
<dbReference type="InterPro" id="IPR006172">
    <property type="entry name" value="DNA-dir_DNA_pol_B"/>
</dbReference>
<evidence type="ECO:0000256" key="2">
    <source>
        <dbReference type="ARBA" id="ARBA00012417"/>
    </source>
</evidence>
<evidence type="ECO:0000256" key="6">
    <source>
        <dbReference type="ARBA" id="ARBA00023125"/>
    </source>
</evidence>
<feature type="domain" description="DNA-directed DNA polymerase family B multifunctional" evidence="8">
    <location>
        <begin position="324"/>
        <end position="701"/>
    </location>
</feature>
<dbReference type="InterPro" id="IPR050240">
    <property type="entry name" value="DNA_pol_type-B"/>
</dbReference>
<dbReference type="InterPro" id="IPR023211">
    <property type="entry name" value="DNA_pol_palm_dom_sf"/>
</dbReference>
<comment type="catalytic activity">
    <reaction evidence="7">
        <text>DNA(n) + a 2'-deoxyribonucleoside 5'-triphosphate = DNA(n+1) + diphosphate</text>
        <dbReference type="Rhea" id="RHEA:22508"/>
        <dbReference type="Rhea" id="RHEA-COMP:17339"/>
        <dbReference type="Rhea" id="RHEA-COMP:17340"/>
        <dbReference type="ChEBI" id="CHEBI:33019"/>
        <dbReference type="ChEBI" id="CHEBI:61560"/>
        <dbReference type="ChEBI" id="CHEBI:173112"/>
        <dbReference type="EC" id="2.7.7.7"/>
    </reaction>
</comment>
<evidence type="ECO:0000256" key="1">
    <source>
        <dbReference type="ARBA" id="ARBA00005755"/>
    </source>
</evidence>
<comment type="caution">
    <text evidence="9">The sequence shown here is derived from an EMBL/GenBank/DDBJ whole genome shotgun (WGS) entry which is preliminary data.</text>
</comment>
<dbReference type="InterPro" id="IPR043502">
    <property type="entry name" value="DNA/RNA_pol_sf"/>
</dbReference>
<dbReference type="Gene3D" id="1.10.132.60">
    <property type="entry name" value="DNA polymerase family B, C-terminal domain"/>
    <property type="match status" value="1"/>
</dbReference>
<dbReference type="InterPro" id="IPR042087">
    <property type="entry name" value="DNA_pol_B_thumb"/>
</dbReference>
<dbReference type="Gene3D" id="1.10.287.690">
    <property type="entry name" value="Helix hairpin bin"/>
    <property type="match status" value="1"/>
</dbReference>
<dbReference type="CDD" id="cd05531">
    <property type="entry name" value="POLBc_B2"/>
    <property type="match status" value="1"/>
</dbReference>
<proteinExistence type="inferred from homology"/>
<dbReference type="PANTHER" id="PTHR10322">
    <property type="entry name" value="DNA POLYMERASE CATALYTIC SUBUNIT"/>
    <property type="match status" value="1"/>
</dbReference>
<dbReference type="InterPro" id="IPR006134">
    <property type="entry name" value="DNA-dir_DNA_pol_B_multi_dom"/>
</dbReference>
<evidence type="ECO:0000256" key="3">
    <source>
        <dbReference type="ARBA" id="ARBA00022679"/>
    </source>
</evidence>
<dbReference type="EC" id="2.7.7.7" evidence="2"/>
<dbReference type="InterPro" id="IPR012337">
    <property type="entry name" value="RNaseH-like_sf"/>
</dbReference>
<accession>A0A7C3LYC2</accession>
<keyword evidence="6" id="KW-0238">DNA-binding</keyword>
<dbReference type="SMART" id="SM00486">
    <property type="entry name" value="POLBc"/>
    <property type="match status" value="1"/>
</dbReference>
<dbReference type="Gene3D" id="3.90.1600.10">
    <property type="entry name" value="Palm domain of DNA polymerase"/>
    <property type="match status" value="1"/>
</dbReference>
<dbReference type="PANTHER" id="PTHR10322:SF23">
    <property type="entry name" value="DNA POLYMERASE DELTA CATALYTIC SUBUNIT"/>
    <property type="match status" value="1"/>
</dbReference>
<reference evidence="9" key="1">
    <citation type="journal article" date="2020" name="mSystems">
        <title>Genome- and Community-Level Interaction Insights into Carbon Utilization and Element Cycling Functions of Hydrothermarchaeota in Hydrothermal Sediment.</title>
        <authorList>
            <person name="Zhou Z."/>
            <person name="Liu Y."/>
            <person name="Xu W."/>
            <person name="Pan J."/>
            <person name="Luo Z.H."/>
            <person name="Li M."/>
        </authorList>
    </citation>
    <scope>NUCLEOTIDE SEQUENCE [LARGE SCALE GENOMIC DNA]</scope>
    <source>
        <strain evidence="9">SpSt-902</strain>
    </source>
</reference>
<keyword evidence="3" id="KW-0808">Transferase</keyword>
<dbReference type="GO" id="GO:0000166">
    <property type="term" value="F:nucleotide binding"/>
    <property type="evidence" value="ECO:0007669"/>
    <property type="project" value="InterPro"/>
</dbReference>